<keyword evidence="3 9" id="KW-1003">Cell membrane</keyword>
<comment type="catalytic activity">
    <reaction evidence="9">
        <text>N-terminal S-1,2-diacyl-sn-glyceryl-L-cysteinyl-[lipoprotein] + a glycerophospholipid = N-acyl-S-1,2-diacyl-sn-glyceryl-L-cysteinyl-[lipoprotein] + a 2-acyl-sn-glycero-3-phospholipid + H(+)</text>
        <dbReference type="Rhea" id="RHEA:48228"/>
        <dbReference type="Rhea" id="RHEA-COMP:14681"/>
        <dbReference type="Rhea" id="RHEA-COMP:14684"/>
        <dbReference type="ChEBI" id="CHEBI:15378"/>
        <dbReference type="ChEBI" id="CHEBI:136912"/>
        <dbReference type="ChEBI" id="CHEBI:140656"/>
        <dbReference type="ChEBI" id="CHEBI:140657"/>
        <dbReference type="ChEBI" id="CHEBI:140660"/>
        <dbReference type="EC" id="2.3.1.269"/>
    </reaction>
</comment>
<evidence type="ECO:0000313" key="12">
    <source>
        <dbReference type="Proteomes" id="UP000318405"/>
    </source>
</evidence>
<dbReference type="UniPathway" id="UPA00666"/>
<feature type="transmembrane region" description="Helical" evidence="9">
    <location>
        <begin position="34"/>
        <end position="52"/>
    </location>
</feature>
<feature type="transmembrane region" description="Helical" evidence="9">
    <location>
        <begin position="167"/>
        <end position="192"/>
    </location>
</feature>
<keyword evidence="5 9" id="KW-0812">Transmembrane</keyword>
<dbReference type="GO" id="GO:0005886">
    <property type="term" value="C:plasma membrane"/>
    <property type="evidence" value="ECO:0007669"/>
    <property type="project" value="UniProtKB-SubCell"/>
</dbReference>
<comment type="function">
    <text evidence="9">Catalyzes the phospholipid dependent N-acylation of the N-terminal cysteine of apolipoprotein, the last step in lipoprotein maturation.</text>
</comment>
<dbReference type="Pfam" id="PF20154">
    <property type="entry name" value="LNT_N"/>
    <property type="match status" value="1"/>
</dbReference>
<dbReference type="PANTHER" id="PTHR38686:SF1">
    <property type="entry name" value="APOLIPOPROTEIN N-ACYLTRANSFERASE"/>
    <property type="match status" value="1"/>
</dbReference>
<dbReference type="AlphaFoldDB" id="A0A556AM17"/>
<evidence type="ECO:0000256" key="7">
    <source>
        <dbReference type="ARBA" id="ARBA00023136"/>
    </source>
</evidence>
<feature type="transmembrane region" description="Helical" evidence="9">
    <location>
        <begin position="127"/>
        <end position="147"/>
    </location>
</feature>
<dbReference type="InterPro" id="IPR004563">
    <property type="entry name" value="Apolipo_AcylTrfase"/>
</dbReference>
<dbReference type="Gene3D" id="3.60.110.10">
    <property type="entry name" value="Carbon-nitrogen hydrolase"/>
    <property type="match status" value="1"/>
</dbReference>
<keyword evidence="12" id="KW-1185">Reference proteome</keyword>
<evidence type="ECO:0000256" key="6">
    <source>
        <dbReference type="ARBA" id="ARBA00022989"/>
    </source>
</evidence>
<gene>
    <name evidence="9 11" type="primary">lnt</name>
    <name evidence="11" type="ORF">FOZ76_13160</name>
</gene>
<evidence type="ECO:0000256" key="4">
    <source>
        <dbReference type="ARBA" id="ARBA00022679"/>
    </source>
</evidence>
<dbReference type="PROSITE" id="PS50263">
    <property type="entry name" value="CN_HYDROLASE"/>
    <property type="match status" value="1"/>
</dbReference>
<dbReference type="InterPro" id="IPR003010">
    <property type="entry name" value="C-N_Hydrolase"/>
</dbReference>
<dbReference type="PANTHER" id="PTHR38686">
    <property type="entry name" value="APOLIPOPROTEIN N-ACYLTRANSFERASE"/>
    <property type="match status" value="1"/>
</dbReference>
<comment type="similarity">
    <text evidence="2 9">Belongs to the CN hydrolase family. Apolipoprotein N-acyltransferase subfamily.</text>
</comment>
<dbReference type="CDD" id="cd07571">
    <property type="entry name" value="ALP_N-acyl_transferase"/>
    <property type="match status" value="1"/>
</dbReference>
<dbReference type="InterPro" id="IPR045378">
    <property type="entry name" value="LNT_N"/>
</dbReference>
<comment type="subcellular location">
    <subcellularLocation>
        <location evidence="1 9">Cell membrane</location>
        <topology evidence="1 9">Multi-pass membrane protein</topology>
    </subcellularLocation>
</comment>
<evidence type="ECO:0000259" key="10">
    <source>
        <dbReference type="PROSITE" id="PS50263"/>
    </source>
</evidence>
<keyword evidence="7 9" id="KW-0472">Membrane</keyword>
<evidence type="ECO:0000256" key="9">
    <source>
        <dbReference type="HAMAP-Rule" id="MF_01148"/>
    </source>
</evidence>
<evidence type="ECO:0000256" key="8">
    <source>
        <dbReference type="ARBA" id="ARBA00023315"/>
    </source>
</evidence>
<dbReference type="Pfam" id="PF00795">
    <property type="entry name" value="CN_hydrolase"/>
    <property type="match status" value="1"/>
</dbReference>
<evidence type="ECO:0000256" key="5">
    <source>
        <dbReference type="ARBA" id="ARBA00022692"/>
    </source>
</evidence>
<dbReference type="SUPFAM" id="SSF56317">
    <property type="entry name" value="Carbon-nitrogen hydrolase"/>
    <property type="match status" value="1"/>
</dbReference>
<dbReference type="EC" id="2.3.1.269" evidence="9"/>
<dbReference type="HAMAP" id="MF_01148">
    <property type="entry name" value="Lnt"/>
    <property type="match status" value="1"/>
</dbReference>
<feature type="domain" description="CN hydrolase" evidence="10">
    <location>
        <begin position="235"/>
        <end position="497"/>
    </location>
</feature>
<feature type="transmembrane region" description="Helical" evidence="9">
    <location>
        <begin position="64"/>
        <end position="86"/>
    </location>
</feature>
<dbReference type="EMBL" id="VLTJ01000026">
    <property type="protein sequence ID" value="TSH93915.1"/>
    <property type="molecule type" value="Genomic_DNA"/>
</dbReference>
<reference evidence="11 12" key="1">
    <citation type="submission" date="2019-07" db="EMBL/GenBank/DDBJ databases">
        <title>Qingshengfaniella alkalisoli gen. nov., sp. nov., isolated from saline soil.</title>
        <authorList>
            <person name="Xu L."/>
            <person name="Huang X.-X."/>
            <person name="Sun J.-Q."/>
        </authorList>
    </citation>
    <scope>NUCLEOTIDE SEQUENCE [LARGE SCALE GENOMIC DNA]</scope>
    <source>
        <strain evidence="11 12">DSM 27279</strain>
    </source>
</reference>
<dbReference type="GO" id="GO:0042158">
    <property type="term" value="P:lipoprotein biosynthetic process"/>
    <property type="evidence" value="ECO:0007669"/>
    <property type="project" value="UniProtKB-UniRule"/>
</dbReference>
<evidence type="ECO:0000256" key="2">
    <source>
        <dbReference type="ARBA" id="ARBA00010065"/>
    </source>
</evidence>
<dbReference type="Proteomes" id="UP000318405">
    <property type="component" value="Unassembled WGS sequence"/>
</dbReference>
<dbReference type="NCBIfam" id="TIGR00546">
    <property type="entry name" value="lnt"/>
    <property type="match status" value="1"/>
</dbReference>
<feature type="transmembrane region" description="Helical" evidence="9">
    <location>
        <begin position="12"/>
        <end position="28"/>
    </location>
</feature>
<feature type="transmembrane region" description="Helical" evidence="9">
    <location>
        <begin position="92"/>
        <end position="115"/>
    </location>
</feature>
<comment type="pathway">
    <text evidence="9">Protein modification; lipoprotein biosynthesis (N-acyl transfer).</text>
</comment>
<feature type="transmembrane region" description="Helical" evidence="9">
    <location>
        <begin position="204"/>
        <end position="223"/>
    </location>
</feature>
<evidence type="ECO:0000256" key="3">
    <source>
        <dbReference type="ARBA" id="ARBA00022475"/>
    </source>
</evidence>
<sequence length="532" mass="55845">MADRAGQVIRRGWPLLFAGGLHALAFAPGPLPVWLLPLIQVLALALLAGAVWRASGPRAAAVRGWWFGAGTFAVGFYWIFISLHVYGEMAVWLAGLAVVLLAAALAVLPALGMALARRLAGPGSGGLGFVAAFAGGWAGTEWVRGWIFTGFPWLNAGYAHVDGPLSGYAPVLGVHGVALAAAVVAGAFALAACGRGPARVRAGAAGLIVLALGAGLSVARWGIEPAGRPISLRLVQGNVEQSNKFDPNLILDTLQRHLAMSTQPSGVAGFSPDLVVLPETAIPLFQDQLPAPLWQQWIDAAGAQGTALATGIALHTPGPDGGSRYTNSVIGFTGDADPNDLVNGRVPYRYDKAHLVPFGEFVPTGFRWFVNAMVMPMGDFDRGAKRQQPFAIAGQHIAFNICYEDVFGEELLPALRPGPNGEPGATLLANVSNLGWFGDSWALPQHLRIARMRSLELGRPSIRATNTGVTGVIDSRGRVQAVLPTHAAGVLDTVVQGTTGWTPYARWGNAAALTLIAMCLAGAGLRSRVRFR</sequence>
<proteinExistence type="inferred from homology"/>
<keyword evidence="8 9" id="KW-0012">Acyltransferase</keyword>
<dbReference type="InterPro" id="IPR036526">
    <property type="entry name" value="C-N_Hydrolase_sf"/>
</dbReference>
<dbReference type="GO" id="GO:0016410">
    <property type="term" value="F:N-acyltransferase activity"/>
    <property type="evidence" value="ECO:0007669"/>
    <property type="project" value="UniProtKB-UniRule"/>
</dbReference>
<comment type="caution">
    <text evidence="11">The sequence shown here is derived from an EMBL/GenBank/DDBJ whole genome shotgun (WGS) entry which is preliminary data.</text>
</comment>
<dbReference type="OrthoDB" id="9804277at2"/>
<name>A0A556AM17_9BURK</name>
<evidence type="ECO:0000313" key="11">
    <source>
        <dbReference type="EMBL" id="TSH93915.1"/>
    </source>
</evidence>
<keyword evidence="6 9" id="KW-1133">Transmembrane helix</keyword>
<evidence type="ECO:0000256" key="1">
    <source>
        <dbReference type="ARBA" id="ARBA00004651"/>
    </source>
</evidence>
<organism evidence="11 12">
    <name type="scientific">Verticiella sediminum</name>
    <dbReference type="NCBI Taxonomy" id="1247510"/>
    <lineage>
        <taxon>Bacteria</taxon>
        <taxon>Pseudomonadati</taxon>
        <taxon>Pseudomonadota</taxon>
        <taxon>Betaproteobacteria</taxon>
        <taxon>Burkholderiales</taxon>
        <taxon>Alcaligenaceae</taxon>
        <taxon>Verticiella</taxon>
    </lineage>
</organism>
<accession>A0A556AM17</accession>
<keyword evidence="4 9" id="KW-0808">Transferase</keyword>
<keyword evidence="11" id="KW-0449">Lipoprotein</keyword>
<protein>
    <recommendedName>
        <fullName evidence="9">Apolipoprotein N-acyltransferase</fullName>
        <shortName evidence="9">ALP N-acyltransferase</shortName>
        <ecNumber evidence="9">2.3.1.269</ecNumber>
    </recommendedName>
</protein>